<dbReference type="GO" id="GO:0006896">
    <property type="term" value="P:Golgi to vacuole transport"/>
    <property type="evidence" value="ECO:0007669"/>
    <property type="project" value="TreeGrafter"/>
</dbReference>
<feature type="domain" description="Vps52 coiled-coil" evidence="2">
    <location>
        <begin position="55"/>
        <end position="118"/>
    </location>
</feature>
<name>A0A8E0S0V7_9TREM</name>
<evidence type="ECO:0000259" key="2">
    <source>
        <dbReference type="Pfam" id="PF04129"/>
    </source>
</evidence>
<dbReference type="GO" id="GO:0042147">
    <property type="term" value="P:retrograde transport, endosome to Golgi"/>
    <property type="evidence" value="ECO:0007669"/>
    <property type="project" value="TreeGrafter"/>
</dbReference>
<evidence type="ECO:0000313" key="3">
    <source>
        <dbReference type="EMBL" id="KAA0197526.1"/>
    </source>
</evidence>
<keyword evidence="4" id="KW-1185">Reference proteome</keyword>
<dbReference type="EMBL" id="LUCM01002330">
    <property type="protein sequence ID" value="KAA0197526.1"/>
    <property type="molecule type" value="Genomic_DNA"/>
</dbReference>
<dbReference type="Pfam" id="PF04129">
    <property type="entry name" value="Vps52_CC"/>
    <property type="match status" value="1"/>
</dbReference>
<evidence type="ECO:0000313" key="4">
    <source>
        <dbReference type="Proteomes" id="UP000728185"/>
    </source>
</evidence>
<dbReference type="AlphaFoldDB" id="A0A8E0S0V7"/>
<dbReference type="OrthoDB" id="19482at2759"/>
<evidence type="ECO:0000256" key="1">
    <source>
        <dbReference type="ARBA" id="ARBA00017083"/>
    </source>
</evidence>
<dbReference type="PANTHER" id="PTHR14190:SF7">
    <property type="entry name" value="VACUOLAR PROTEIN SORTING-ASSOCIATED PROTEIN 52 HOMOLOG"/>
    <property type="match status" value="1"/>
</dbReference>
<comment type="caution">
    <text evidence="3">The sequence shown here is derived from an EMBL/GenBank/DDBJ whole genome shotgun (WGS) entry which is preliminary data.</text>
</comment>
<reference evidence="3" key="1">
    <citation type="submission" date="2019-05" db="EMBL/GenBank/DDBJ databases">
        <title>Annotation for the trematode Fasciolopsis buski.</title>
        <authorList>
            <person name="Choi Y.-J."/>
        </authorList>
    </citation>
    <scope>NUCLEOTIDE SEQUENCE</scope>
    <source>
        <strain evidence="3">HT</strain>
        <tissue evidence="3">Whole worm</tissue>
    </source>
</reference>
<dbReference type="Proteomes" id="UP000728185">
    <property type="component" value="Unassembled WGS sequence"/>
</dbReference>
<protein>
    <recommendedName>
        <fullName evidence="1">Vacuolar protein sorting-associated protein 52 homolog</fullName>
    </recommendedName>
</protein>
<accession>A0A8E0S0V7</accession>
<dbReference type="GO" id="GO:0000938">
    <property type="term" value="C:GARP complex"/>
    <property type="evidence" value="ECO:0007669"/>
    <property type="project" value="TreeGrafter"/>
</dbReference>
<dbReference type="GO" id="GO:0032456">
    <property type="term" value="P:endocytic recycling"/>
    <property type="evidence" value="ECO:0007669"/>
    <property type="project" value="TreeGrafter"/>
</dbReference>
<proteinExistence type="predicted"/>
<dbReference type="InterPro" id="IPR048319">
    <property type="entry name" value="Vps52_CC"/>
</dbReference>
<dbReference type="PANTHER" id="PTHR14190">
    <property type="entry name" value="SUPPRESSOR OF ACTIN MUTATIONS 2/VACUOLAR PROTEIN SORTING 52"/>
    <property type="match status" value="1"/>
</dbReference>
<dbReference type="GO" id="GO:0019905">
    <property type="term" value="F:syntaxin binding"/>
    <property type="evidence" value="ECO:0007669"/>
    <property type="project" value="TreeGrafter"/>
</dbReference>
<sequence>MDTADGTLSEELQTELETIALKSNVDLREYASQVDAELVDLEEALMQKYISVGPEVAKLHRQITSCDNILERMEVILSNFHKDLGTISSEIQDLQMKSSVMNKRLQNRQVRIVQLKQMFLDP</sequence>
<organism evidence="3 4">
    <name type="scientific">Fasciolopsis buskii</name>
    <dbReference type="NCBI Taxonomy" id="27845"/>
    <lineage>
        <taxon>Eukaryota</taxon>
        <taxon>Metazoa</taxon>
        <taxon>Spiralia</taxon>
        <taxon>Lophotrochozoa</taxon>
        <taxon>Platyhelminthes</taxon>
        <taxon>Trematoda</taxon>
        <taxon>Digenea</taxon>
        <taxon>Plagiorchiida</taxon>
        <taxon>Echinostomata</taxon>
        <taxon>Echinostomatoidea</taxon>
        <taxon>Fasciolidae</taxon>
        <taxon>Fasciolopsis</taxon>
    </lineage>
</organism>
<dbReference type="GO" id="GO:0005829">
    <property type="term" value="C:cytosol"/>
    <property type="evidence" value="ECO:0007669"/>
    <property type="project" value="GOC"/>
</dbReference>
<dbReference type="InterPro" id="IPR007258">
    <property type="entry name" value="Vps52"/>
</dbReference>
<gene>
    <name evidence="3" type="ORF">FBUS_08884</name>
</gene>